<accession>A0A251RI82</accession>
<proteinExistence type="predicted"/>
<feature type="region of interest" description="Disordered" evidence="1">
    <location>
        <begin position="53"/>
        <end position="103"/>
    </location>
</feature>
<dbReference type="Gramene" id="ONI35687">
    <property type="protein sequence ID" value="ONI35687"/>
    <property type="gene ID" value="PRUPE_1G550500"/>
</dbReference>
<feature type="non-terminal residue" evidence="2">
    <location>
        <position position="103"/>
    </location>
</feature>
<name>A0A251RI82_PRUPE</name>
<sequence length="103" mass="11737">SSLWTLEPPRTSENKEQASRHLHFQSNPLEPSLLCALHLHLSFSVPAPSFQSLARSHPAYSSQQKEENARFSHLKRNSGTNQFKDPEGRRKKKEISKGPLLLH</sequence>
<feature type="compositionally biased region" description="Polar residues" evidence="1">
    <location>
        <begin position="53"/>
        <end position="63"/>
    </location>
</feature>
<evidence type="ECO:0000313" key="3">
    <source>
        <dbReference type="Proteomes" id="UP000006882"/>
    </source>
</evidence>
<protein>
    <submittedName>
        <fullName evidence="2">Uncharacterized protein</fullName>
    </submittedName>
</protein>
<reference evidence="2 3" key="1">
    <citation type="journal article" date="2013" name="Nat. Genet.">
        <title>The high-quality draft genome of peach (Prunus persica) identifies unique patterns of genetic diversity, domestication and genome evolution.</title>
        <authorList>
            <consortium name="International Peach Genome Initiative"/>
            <person name="Verde I."/>
            <person name="Abbott A.G."/>
            <person name="Scalabrin S."/>
            <person name="Jung S."/>
            <person name="Shu S."/>
            <person name="Marroni F."/>
            <person name="Zhebentyayeva T."/>
            <person name="Dettori M.T."/>
            <person name="Grimwood J."/>
            <person name="Cattonaro F."/>
            <person name="Zuccolo A."/>
            <person name="Rossini L."/>
            <person name="Jenkins J."/>
            <person name="Vendramin E."/>
            <person name="Meisel L.A."/>
            <person name="Decroocq V."/>
            <person name="Sosinski B."/>
            <person name="Prochnik S."/>
            <person name="Mitros T."/>
            <person name="Policriti A."/>
            <person name="Cipriani G."/>
            <person name="Dondini L."/>
            <person name="Ficklin S."/>
            <person name="Goodstein D.M."/>
            <person name="Xuan P."/>
            <person name="Del Fabbro C."/>
            <person name="Aramini V."/>
            <person name="Copetti D."/>
            <person name="Gonzalez S."/>
            <person name="Horner D.S."/>
            <person name="Falchi R."/>
            <person name="Lucas S."/>
            <person name="Mica E."/>
            <person name="Maldonado J."/>
            <person name="Lazzari B."/>
            <person name="Bielenberg D."/>
            <person name="Pirona R."/>
            <person name="Miculan M."/>
            <person name="Barakat A."/>
            <person name="Testolin R."/>
            <person name="Stella A."/>
            <person name="Tartarini S."/>
            <person name="Tonutti P."/>
            <person name="Arus P."/>
            <person name="Orellana A."/>
            <person name="Wells C."/>
            <person name="Main D."/>
            <person name="Vizzotto G."/>
            <person name="Silva H."/>
            <person name="Salamini F."/>
            <person name="Schmutz J."/>
            <person name="Morgante M."/>
            <person name="Rokhsar D.S."/>
        </authorList>
    </citation>
    <scope>NUCLEOTIDE SEQUENCE [LARGE SCALE GENOMIC DNA]</scope>
    <source>
        <strain evidence="3">cv. Nemared</strain>
    </source>
</reference>
<dbReference type="AlphaFoldDB" id="A0A251RI82"/>
<evidence type="ECO:0000313" key="2">
    <source>
        <dbReference type="EMBL" id="ONI35687.1"/>
    </source>
</evidence>
<gene>
    <name evidence="2" type="ORF">PRUPE_1G550500</name>
</gene>
<keyword evidence="3" id="KW-1185">Reference proteome</keyword>
<dbReference type="Proteomes" id="UP000006882">
    <property type="component" value="Chromosome G1"/>
</dbReference>
<feature type="region of interest" description="Disordered" evidence="1">
    <location>
        <begin position="1"/>
        <end position="22"/>
    </location>
</feature>
<evidence type="ECO:0000256" key="1">
    <source>
        <dbReference type="SAM" id="MobiDB-lite"/>
    </source>
</evidence>
<dbReference type="EMBL" id="CM007651">
    <property type="protein sequence ID" value="ONI35687.1"/>
    <property type="molecule type" value="Genomic_DNA"/>
</dbReference>
<organism evidence="2 3">
    <name type="scientific">Prunus persica</name>
    <name type="common">Peach</name>
    <name type="synonym">Amygdalus persica</name>
    <dbReference type="NCBI Taxonomy" id="3760"/>
    <lineage>
        <taxon>Eukaryota</taxon>
        <taxon>Viridiplantae</taxon>
        <taxon>Streptophyta</taxon>
        <taxon>Embryophyta</taxon>
        <taxon>Tracheophyta</taxon>
        <taxon>Spermatophyta</taxon>
        <taxon>Magnoliopsida</taxon>
        <taxon>eudicotyledons</taxon>
        <taxon>Gunneridae</taxon>
        <taxon>Pentapetalae</taxon>
        <taxon>rosids</taxon>
        <taxon>fabids</taxon>
        <taxon>Rosales</taxon>
        <taxon>Rosaceae</taxon>
        <taxon>Amygdaloideae</taxon>
        <taxon>Amygdaleae</taxon>
        <taxon>Prunus</taxon>
    </lineage>
</organism>
<feature type="compositionally biased region" description="Basic and acidic residues" evidence="1">
    <location>
        <begin position="10"/>
        <end position="19"/>
    </location>
</feature>